<dbReference type="InterPro" id="IPR010652">
    <property type="entry name" value="DUF1232"/>
</dbReference>
<proteinExistence type="predicted"/>
<evidence type="ECO:0000256" key="3">
    <source>
        <dbReference type="ARBA" id="ARBA00022989"/>
    </source>
</evidence>
<sequence length="65" mass="6647">MIKKYVGPALVLAVAAIYGVSPVDIVPDVVFPVGWVDDAAVIAAAIGLAVKLLTSRKGSGRQGIE</sequence>
<evidence type="ECO:0000256" key="1">
    <source>
        <dbReference type="ARBA" id="ARBA00004127"/>
    </source>
</evidence>
<feature type="domain" description="DUF1232" evidence="6">
    <location>
        <begin position="10"/>
        <end position="43"/>
    </location>
</feature>
<dbReference type="EMBL" id="BAABLV010000013">
    <property type="protein sequence ID" value="GAA4893233.1"/>
    <property type="molecule type" value="Genomic_DNA"/>
</dbReference>
<keyword evidence="3 5" id="KW-1133">Transmembrane helix</keyword>
<gene>
    <name evidence="7" type="ORF">GCM10025789_07970</name>
</gene>
<name>A0ABP9F3L1_9ACTN</name>
<keyword evidence="2 5" id="KW-0812">Transmembrane</keyword>
<evidence type="ECO:0000313" key="7">
    <source>
        <dbReference type="EMBL" id="GAA4893233.1"/>
    </source>
</evidence>
<protein>
    <recommendedName>
        <fullName evidence="6">DUF1232 domain-containing protein</fullName>
    </recommendedName>
</protein>
<keyword evidence="8" id="KW-1185">Reference proteome</keyword>
<evidence type="ECO:0000256" key="2">
    <source>
        <dbReference type="ARBA" id="ARBA00022692"/>
    </source>
</evidence>
<dbReference type="RefSeq" id="WP_345579318.1">
    <property type="nucleotide sequence ID" value="NZ_BAABLV010000013.1"/>
</dbReference>
<dbReference type="Proteomes" id="UP001501521">
    <property type="component" value="Unassembled WGS sequence"/>
</dbReference>
<keyword evidence="4 5" id="KW-0472">Membrane</keyword>
<organism evidence="7 8">
    <name type="scientific">Tessaracoccus lubricantis</name>
    <dbReference type="NCBI Taxonomy" id="545543"/>
    <lineage>
        <taxon>Bacteria</taxon>
        <taxon>Bacillati</taxon>
        <taxon>Actinomycetota</taxon>
        <taxon>Actinomycetes</taxon>
        <taxon>Propionibacteriales</taxon>
        <taxon>Propionibacteriaceae</taxon>
        <taxon>Tessaracoccus</taxon>
    </lineage>
</organism>
<evidence type="ECO:0000256" key="5">
    <source>
        <dbReference type="SAM" id="Phobius"/>
    </source>
</evidence>
<evidence type="ECO:0000259" key="6">
    <source>
        <dbReference type="Pfam" id="PF06803"/>
    </source>
</evidence>
<comment type="subcellular location">
    <subcellularLocation>
        <location evidence="1">Endomembrane system</location>
        <topology evidence="1">Multi-pass membrane protein</topology>
    </subcellularLocation>
</comment>
<comment type="caution">
    <text evidence="7">The sequence shown here is derived from an EMBL/GenBank/DDBJ whole genome shotgun (WGS) entry which is preliminary data.</text>
</comment>
<accession>A0ABP9F3L1</accession>
<evidence type="ECO:0000256" key="4">
    <source>
        <dbReference type="ARBA" id="ARBA00023136"/>
    </source>
</evidence>
<evidence type="ECO:0000313" key="8">
    <source>
        <dbReference type="Proteomes" id="UP001501521"/>
    </source>
</evidence>
<reference evidence="8" key="1">
    <citation type="journal article" date="2019" name="Int. J. Syst. Evol. Microbiol.">
        <title>The Global Catalogue of Microorganisms (GCM) 10K type strain sequencing project: providing services to taxonomists for standard genome sequencing and annotation.</title>
        <authorList>
            <consortium name="The Broad Institute Genomics Platform"/>
            <consortium name="The Broad Institute Genome Sequencing Center for Infectious Disease"/>
            <person name="Wu L."/>
            <person name="Ma J."/>
        </authorList>
    </citation>
    <scope>NUCLEOTIDE SEQUENCE [LARGE SCALE GENOMIC DNA]</scope>
    <source>
        <strain evidence="8">JCM 19125</strain>
    </source>
</reference>
<feature type="transmembrane region" description="Helical" evidence="5">
    <location>
        <begin position="32"/>
        <end position="53"/>
    </location>
</feature>
<dbReference type="Pfam" id="PF06803">
    <property type="entry name" value="DUF1232"/>
    <property type="match status" value="1"/>
</dbReference>